<dbReference type="InterPro" id="IPR050600">
    <property type="entry name" value="SETD3_SETD6_MTase"/>
</dbReference>
<gene>
    <name evidence="1" type="ORF">GGU10DRAFT_114761</name>
</gene>
<dbReference type="InterPro" id="IPR046341">
    <property type="entry name" value="SET_dom_sf"/>
</dbReference>
<dbReference type="EMBL" id="MU793276">
    <property type="protein sequence ID" value="KAJ3788369.1"/>
    <property type="molecule type" value="Genomic_DNA"/>
</dbReference>
<evidence type="ECO:0000313" key="2">
    <source>
        <dbReference type="Proteomes" id="UP001163798"/>
    </source>
</evidence>
<evidence type="ECO:0008006" key="3">
    <source>
        <dbReference type="Google" id="ProtNLM"/>
    </source>
</evidence>
<name>A0AA38KRZ5_9AGAR</name>
<dbReference type="GO" id="GO:0016279">
    <property type="term" value="F:protein-lysine N-methyltransferase activity"/>
    <property type="evidence" value="ECO:0007669"/>
    <property type="project" value="TreeGrafter"/>
</dbReference>
<dbReference type="Proteomes" id="UP001163798">
    <property type="component" value="Unassembled WGS sequence"/>
</dbReference>
<organism evidence="1 2">
    <name type="scientific">Lentinula aff. detonsa</name>
    <dbReference type="NCBI Taxonomy" id="2804958"/>
    <lineage>
        <taxon>Eukaryota</taxon>
        <taxon>Fungi</taxon>
        <taxon>Dikarya</taxon>
        <taxon>Basidiomycota</taxon>
        <taxon>Agaricomycotina</taxon>
        <taxon>Agaricomycetes</taxon>
        <taxon>Agaricomycetidae</taxon>
        <taxon>Agaricales</taxon>
        <taxon>Marasmiineae</taxon>
        <taxon>Omphalotaceae</taxon>
        <taxon>Lentinula</taxon>
    </lineage>
</organism>
<sequence>MEHKITTLLNWCTSNNIQIDKRLRVVPDVTGLAVYSGSALIETSQTLVKIPKTAVLSVKSCSASQFIETNPYGLEAQLALSLALLIEIQRGTSSRWYGYLQSLPETMVDLPVFWDLEIGGRTLEDGMEALKWLRGTEVQKLLAGPDGNPLIESIRKYFIEIVVPTTARFSMKIAAGFLQPTFHQFCRAYSLVSSRAFLVDAYHGLSMVPIADAFNHLDDHRVHLETEYEVCPECGSLQQCPHDQSTELSSNHLTPNNSNDKPIQIDDTYDMVSNATISPYSEVFNTYGETTSNAQLLAQYGFSLDVNENDSISWDFDDLINFLEAGSQARDLSAPLGLPWNLLSDSFDEDVFSESELVFKPSDAAFCINCEGKISWQLWLVIVSHKCARLVPANQVVALSSELGRYHISREKDDFETDISGMNNSLSQEIAYTVVELCQQYKAQLGAGKDQESLGNLLDEQALSQYRTKLALLQVITEFSIVDSCEAGWQDLCGE</sequence>
<evidence type="ECO:0000313" key="1">
    <source>
        <dbReference type="EMBL" id="KAJ3788369.1"/>
    </source>
</evidence>
<keyword evidence="2" id="KW-1185">Reference proteome</keyword>
<dbReference type="PANTHER" id="PTHR13271:SF34">
    <property type="entry name" value="N-LYSINE METHYLTRANSFERASE SETD6"/>
    <property type="match status" value="1"/>
</dbReference>
<dbReference type="CDD" id="cd10527">
    <property type="entry name" value="SET_LSMT"/>
    <property type="match status" value="1"/>
</dbReference>
<comment type="caution">
    <text evidence="1">The sequence shown here is derived from an EMBL/GenBank/DDBJ whole genome shotgun (WGS) entry which is preliminary data.</text>
</comment>
<dbReference type="AlphaFoldDB" id="A0AA38KRZ5"/>
<accession>A0AA38KRZ5</accession>
<dbReference type="SUPFAM" id="SSF82199">
    <property type="entry name" value="SET domain"/>
    <property type="match status" value="1"/>
</dbReference>
<protein>
    <recommendedName>
        <fullName evidence="3">SET domain-containing protein</fullName>
    </recommendedName>
</protein>
<reference evidence="1" key="1">
    <citation type="submission" date="2022-08" db="EMBL/GenBank/DDBJ databases">
        <authorList>
            <consortium name="DOE Joint Genome Institute"/>
            <person name="Min B."/>
            <person name="Riley R."/>
            <person name="Sierra-Patev S."/>
            <person name="Naranjo-Ortiz M."/>
            <person name="Looney B."/>
            <person name="Konkel Z."/>
            <person name="Slot J.C."/>
            <person name="Sakamoto Y."/>
            <person name="Steenwyk J.L."/>
            <person name="Rokas A."/>
            <person name="Carro J."/>
            <person name="Camarero S."/>
            <person name="Ferreira P."/>
            <person name="Molpeceres G."/>
            <person name="Ruiz-Duenas F.J."/>
            <person name="Serrano A."/>
            <person name="Henrissat B."/>
            <person name="Drula E."/>
            <person name="Hughes K.W."/>
            <person name="Mata J.L."/>
            <person name="Ishikawa N.K."/>
            <person name="Vargas-Isla R."/>
            <person name="Ushijima S."/>
            <person name="Smith C.A."/>
            <person name="Ahrendt S."/>
            <person name="Andreopoulos W."/>
            <person name="He G."/>
            <person name="Labutti K."/>
            <person name="Lipzen A."/>
            <person name="Ng V."/>
            <person name="Sandor L."/>
            <person name="Barry K."/>
            <person name="Martinez A.T."/>
            <person name="Xiao Y."/>
            <person name="Gibbons J.G."/>
            <person name="Terashima K."/>
            <person name="Hibbett D.S."/>
            <person name="Grigoriev I.V."/>
        </authorList>
    </citation>
    <scope>NUCLEOTIDE SEQUENCE</scope>
    <source>
        <strain evidence="1">TFB10291</strain>
    </source>
</reference>
<dbReference type="Gene3D" id="3.90.1410.10">
    <property type="entry name" value="set domain protein methyltransferase, domain 1"/>
    <property type="match status" value="1"/>
</dbReference>
<dbReference type="GO" id="GO:0005634">
    <property type="term" value="C:nucleus"/>
    <property type="evidence" value="ECO:0007669"/>
    <property type="project" value="TreeGrafter"/>
</dbReference>
<proteinExistence type="predicted"/>
<dbReference type="PANTHER" id="PTHR13271">
    <property type="entry name" value="UNCHARACTERIZED PUTATIVE METHYLTRANSFERASE"/>
    <property type="match status" value="1"/>
</dbReference>